<name>A0A8J8M940_9FIRM</name>
<dbReference type="Proteomes" id="UP000677305">
    <property type="component" value="Chromosome"/>
</dbReference>
<gene>
    <name evidence="2" type="ORF">HYG85_06690</name>
</gene>
<evidence type="ECO:0000259" key="1">
    <source>
        <dbReference type="Pfam" id="PF12146"/>
    </source>
</evidence>
<dbReference type="PANTHER" id="PTHR11614">
    <property type="entry name" value="PHOSPHOLIPASE-RELATED"/>
    <property type="match status" value="1"/>
</dbReference>
<proteinExistence type="predicted"/>
<protein>
    <submittedName>
        <fullName evidence="2">Alpha/beta hydrolase</fullName>
    </submittedName>
</protein>
<dbReference type="GO" id="GO:0016787">
    <property type="term" value="F:hydrolase activity"/>
    <property type="evidence" value="ECO:0007669"/>
    <property type="project" value="UniProtKB-KW"/>
</dbReference>
<dbReference type="EMBL" id="CP058561">
    <property type="protein sequence ID" value="QUH28617.1"/>
    <property type="molecule type" value="Genomic_DNA"/>
</dbReference>
<dbReference type="InterPro" id="IPR022742">
    <property type="entry name" value="Hydrolase_4"/>
</dbReference>
<evidence type="ECO:0000313" key="2">
    <source>
        <dbReference type="EMBL" id="QUH28617.1"/>
    </source>
</evidence>
<dbReference type="Pfam" id="PF12146">
    <property type="entry name" value="Hydrolase_4"/>
    <property type="match status" value="1"/>
</dbReference>
<organism evidence="2 3">
    <name type="scientific">Vallitalea guaymasensis</name>
    <dbReference type="NCBI Taxonomy" id="1185412"/>
    <lineage>
        <taxon>Bacteria</taxon>
        <taxon>Bacillati</taxon>
        <taxon>Bacillota</taxon>
        <taxon>Clostridia</taxon>
        <taxon>Lachnospirales</taxon>
        <taxon>Vallitaleaceae</taxon>
        <taxon>Vallitalea</taxon>
    </lineage>
</organism>
<dbReference type="InterPro" id="IPR029058">
    <property type="entry name" value="AB_hydrolase_fold"/>
</dbReference>
<keyword evidence="2" id="KW-0378">Hydrolase</keyword>
<dbReference type="KEGG" id="vgu:HYG85_06690"/>
<accession>A0A8J8M940</accession>
<dbReference type="RefSeq" id="WP_212692837.1">
    <property type="nucleotide sequence ID" value="NZ_CP058561.1"/>
</dbReference>
<evidence type="ECO:0000313" key="3">
    <source>
        <dbReference type="Proteomes" id="UP000677305"/>
    </source>
</evidence>
<reference evidence="2 3" key="1">
    <citation type="submission" date="2020-07" db="EMBL/GenBank/DDBJ databases">
        <title>Vallitalea guaymasensis genome.</title>
        <authorList>
            <person name="Postec A."/>
        </authorList>
    </citation>
    <scope>NUCLEOTIDE SEQUENCE [LARGE SCALE GENOMIC DNA]</scope>
    <source>
        <strain evidence="2 3">Ra1766G1</strain>
    </source>
</reference>
<keyword evidence="3" id="KW-1185">Reference proteome</keyword>
<sequence>MRENTFKIDGLDGHKIFVASWMPENNEKINGVVQINHGMAEHCLRYRDFAKFLTDNGYGVYAHDHRGHGQSLDVEEDIGFFNDKEGWNNVIDEAYKVTEHIKRENKNTDIFVLGHSMGSLITRGYIQKYGNEVKGAVISGTSATKGFLGVAGIGVARLICLTKGNRHKSKLLTDLSFGSFNKKFAPNKTEYDWLSRDEQQVKKYVDDEKCGFMCTSRFYVDLLKGLSNISKKRNILKTPKNLPILFISGDNDPVGDMGKGIKKITDTYKSLGYNVKVILYEGGRHEIINETNNSVVYDDIVGFINSL</sequence>
<dbReference type="SUPFAM" id="SSF53474">
    <property type="entry name" value="alpha/beta-Hydrolases"/>
    <property type="match status" value="1"/>
</dbReference>
<dbReference type="InterPro" id="IPR051044">
    <property type="entry name" value="MAG_DAG_Lipase"/>
</dbReference>
<feature type="domain" description="Serine aminopeptidase S33" evidence="1">
    <location>
        <begin position="29"/>
        <end position="292"/>
    </location>
</feature>
<dbReference type="Gene3D" id="3.40.50.1820">
    <property type="entry name" value="alpha/beta hydrolase"/>
    <property type="match status" value="1"/>
</dbReference>
<dbReference type="AlphaFoldDB" id="A0A8J8M940"/>